<sequence>MTVQLVVSANETTTVRTAEMSFMAAGVSPVKVTVTQQAKEAPEPPTPTPGGDNDAWQMAAKLGLGWNMGNHFDGYYNGSWAGEKEGYPDEEVWQPGGKATQVTFTNLKRAGFASVRIPVSWLKMIGPAPDYKIDETWLNRVYEVAGYAHNAGLNVIVNTHHDENHGVSNTYQWLDIKNAANNAELNTRIKAEIQAVWTQIATKFKDCGDWLILESFNELNDGGWGWSAEFQANPTKQCNILNEWNQVFVDAVRATGGENATRWLGVPTYAANPQFEKYFTMPSDPAKKTMLAVHFYDPSEYTIGDSQWSDWGHTGASGKKESWGDEDHVQTIFSNLRTKYVEKNIPVYLGEFGCSMRNKNDNRAWRFYLYYLEYVVKAAKTYGMSCFLWDNGAEGYGKEKHGYINHGTGAYLGDSKDAIDVMVKAMTTGDSGYTLQSVYDKAPKF</sequence>
<name>A9UGW6_9ZZZZ</name>
<dbReference type="SUPFAM" id="SSF51445">
    <property type="entry name" value="(Trans)glycosidases"/>
    <property type="match status" value="1"/>
</dbReference>
<evidence type="ECO:0000256" key="4">
    <source>
        <dbReference type="ARBA" id="ARBA00023326"/>
    </source>
</evidence>
<evidence type="ECO:0000256" key="2">
    <source>
        <dbReference type="ARBA" id="ARBA00023277"/>
    </source>
</evidence>
<protein>
    <submittedName>
        <fullName evidence="6">Endoglucanase</fullName>
    </submittedName>
</protein>
<dbReference type="PANTHER" id="PTHR31297:SF41">
    <property type="entry name" value="ENDOGLUCANASE, PUTATIVE (AFU_ORTHOLOGUE AFUA_5G01830)-RELATED"/>
    <property type="match status" value="1"/>
</dbReference>
<keyword evidence="2" id="KW-0119">Carbohydrate metabolism</keyword>
<dbReference type="GO" id="GO:0009251">
    <property type="term" value="P:glucan catabolic process"/>
    <property type="evidence" value="ECO:0007669"/>
    <property type="project" value="TreeGrafter"/>
</dbReference>
<dbReference type="EMBL" id="EU282868">
    <property type="protein sequence ID" value="ABX76050.1"/>
    <property type="molecule type" value="Genomic_DNA"/>
</dbReference>
<evidence type="ECO:0000256" key="3">
    <source>
        <dbReference type="ARBA" id="ARBA00023295"/>
    </source>
</evidence>
<keyword evidence="3" id="KW-0326">Glycosidase</keyword>
<dbReference type="CAZy" id="GH5">
    <property type="family name" value="Glycoside Hydrolase Family 5"/>
</dbReference>
<dbReference type="GO" id="GO:0008422">
    <property type="term" value="F:beta-glucosidase activity"/>
    <property type="evidence" value="ECO:0007669"/>
    <property type="project" value="TreeGrafter"/>
</dbReference>
<dbReference type="InterPro" id="IPR017853">
    <property type="entry name" value="GH"/>
</dbReference>
<evidence type="ECO:0000256" key="1">
    <source>
        <dbReference type="ARBA" id="ARBA00022801"/>
    </source>
</evidence>
<dbReference type="InterPro" id="IPR050386">
    <property type="entry name" value="Glycosyl_hydrolase_5"/>
</dbReference>
<organism evidence="6">
    <name type="scientific">unidentified microorganism</name>
    <dbReference type="NCBI Taxonomy" id="81726"/>
    <lineage>
        <taxon>unclassified sequences</taxon>
        <taxon>environmental samples</taxon>
    </lineage>
</organism>
<evidence type="ECO:0000313" key="6">
    <source>
        <dbReference type="EMBL" id="ABX76050.1"/>
    </source>
</evidence>
<keyword evidence="4" id="KW-0624">Polysaccharide degradation</keyword>
<keyword evidence="1" id="KW-0378">Hydrolase</keyword>
<reference evidence="6" key="1">
    <citation type="journal article" date="2009" name="Microbiol. Res.">
        <title>Isolation and characterization of novel cellulase genes from uncultured microorganisms in different environmental niches.</title>
        <authorList>
            <person name="Wang F."/>
            <person name="Li F."/>
            <person name="Chen G."/>
            <person name="Liu W."/>
        </authorList>
    </citation>
    <scope>NUCLEOTIDE SEQUENCE</scope>
</reference>
<feature type="domain" description="Glycoside hydrolase family 5" evidence="5">
    <location>
        <begin position="96"/>
        <end position="394"/>
    </location>
</feature>
<gene>
    <name evidence="6" type="primary">umcelc23</name>
</gene>
<dbReference type="Pfam" id="PF00150">
    <property type="entry name" value="Cellulase"/>
    <property type="match status" value="1"/>
</dbReference>
<dbReference type="InterPro" id="IPR001547">
    <property type="entry name" value="Glyco_hydro_5"/>
</dbReference>
<accession>A9UGW6</accession>
<dbReference type="Gene3D" id="3.20.20.80">
    <property type="entry name" value="Glycosidases"/>
    <property type="match status" value="1"/>
</dbReference>
<dbReference type="PANTHER" id="PTHR31297">
    <property type="entry name" value="GLUCAN ENDO-1,6-BETA-GLUCOSIDASE B"/>
    <property type="match status" value="1"/>
</dbReference>
<evidence type="ECO:0000259" key="5">
    <source>
        <dbReference type="Pfam" id="PF00150"/>
    </source>
</evidence>
<proteinExistence type="predicted"/>
<dbReference type="GO" id="GO:0005576">
    <property type="term" value="C:extracellular region"/>
    <property type="evidence" value="ECO:0007669"/>
    <property type="project" value="TreeGrafter"/>
</dbReference>
<dbReference type="AlphaFoldDB" id="A9UGW6"/>